<dbReference type="EMBL" id="CABIKO010000001">
    <property type="protein sequence ID" value="VVA09714.1"/>
    <property type="molecule type" value="Genomic_DNA"/>
</dbReference>
<accession>A0A5E4E1S5</accession>
<feature type="compositionally biased region" description="Polar residues" evidence="1">
    <location>
        <begin position="246"/>
        <end position="258"/>
    </location>
</feature>
<protein>
    <submittedName>
        <fullName evidence="2">PREDICTED: LOC110634367 isoform</fullName>
    </submittedName>
</protein>
<reference evidence="3" key="1">
    <citation type="journal article" date="2020" name="Plant J.">
        <title>Transposons played a major role in the diversification between the closely related almond and peach genomes: results from the almond genome sequence.</title>
        <authorList>
            <person name="Alioto T."/>
            <person name="Alexiou K.G."/>
            <person name="Bardil A."/>
            <person name="Barteri F."/>
            <person name="Castanera R."/>
            <person name="Cruz F."/>
            <person name="Dhingra A."/>
            <person name="Duval H."/>
            <person name="Fernandez I Marti A."/>
            <person name="Frias L."/>
            <person name="Galan B."/>
            <person name="Garcia J.L."/>
            <person name="Howad W."/>
            <person name="Gomez-Garrido J."/>
            <person name="Gut M."/>
            <person name="Julca I."/>
            <person name="Morata J."/>
            <person name="Puigdomenech P."/>
            <person name="Ribeca P."/>
            <person name="Rubio Cabetas M.J."/>
            <person name="Vlasova A."/>
            <person name="Wirthensohn M."/>
            <person name="Garcia-Mas J."/>
            <person name="Gabaldon T."/>
            <person name="Casacuberta J.M."/>
            <person name="Arus P."/>
        </authorList>
    </citation>
    <scope>NUCLEOTIDE SEQUENCE [LARGE SCALE GENOMIC DNA]</scope>
    <source>
        <strain evidence="3">cv. Texas</strain>
    </source>
</reference>
<feature type="compositionally biased region" description="Polar residues" evidence="1">
    <location>
        <begin position="118"/>
        <end position="127"/>
    </location>
</feature>
<dbReference type="Gramene" id="VVA09714">
    <property type="protein sequence ID" value="VVA09714"/>
    <property type="gene ID" value="Prudul26B025633"/>
</dbReference>
<dbReference type="PANTHER" id="PTHR36410">
    <property type="entry name" value="EXPRESSED PROTEIN"/>
    <property type="match status" value="1"/>
</dbReference>
<feature type="compositionally biased region" description="Basic and acidic residues" evidence="1">
    <location>
        <begin position="101"/>
        <end position="112"/>
    </location>
</feature>
<gene>
    <name evidence="2" type="ORF">ALMOND_2B025633</name>
</gene>
<evidence type="ECO:0000313" key="2">
    <source>
        <dbReference type="EMBL" id="VVA09714.1"/>
    </source>
</evidence>
<dbReference type="Proteomes" id="UP000327085">
    <property type="component" value="Chromosome 7"/>
</dbReference>
<evidence type="ECO:0000256" key="1">
    <source>
        <dbReference type="SAM" id="MobiDB-lite"/>
    </source>
</evidence>
<sequence length="292" mass="32241">MPKMINAFKTFRTQSAALTFSTPLPPPPGLGRKASGVRFKQTTTLRSSESDSEQNMDKPEPNPTEKTRDRDSLSHSFGEGYATRCDDDGFGVVYGGIRSVPKTEQDENHPAVDKSQGSEDQSPLNRTQFGDFLASPFTAIYSLPHPQLCCVFSCINSNQQKFLQGTQNMIHAIRSLRTQSPSNLVQKASGVRFRQNATISTDPDTKHNMDKTQNPNQQKTGDAMSHSFGEGYATRSDEEGFGGVFSGNQSLPKTQQDQLIHENHPAYDKTQGSEVKEKEKGRHQTHANASTN</sequence>
<feature type="region of interest" description="Disordered" evidence="1">
    <location>
        <begin position="100"/>
        <end position="127"/>
    </location>
</feature>
<organism evidence="2 3">
    <name type="scientific">Prunus dulcis</name>
    <name type="common">Almond</name>
    <name type="synonym">Amygdalus dulcis</name>
    <dbReference type="NCBI Taxonomy" id="3755"/>
    <lineage>
        <taxon>Eukaryota</taxon>
        <taxon>Viridiplantae</taxon>
        <taxon>Streptophyta</taxon>
        <taxon>Embryophyta</taxon>
        <taxon>Tracheophyta</taxon>
        <taxon>Spermatophyta</taxon>
        <taxon>Magnoliopsida</taxon>
        <taxon>eudicotyledons</taxon>
        <taxon>Gunneridae</taxon>
        <taxon>Pentapetalae</taxon>
        <taxon>rosids</taxon>
        <taxon>fabids</taxon>
        <taxon>Rosales</taxon>
        <taxon>Rosaceae</taxon>
        <taxon>Amygdaloideae</taxon>
        <taxon>Amygdaleae</taxon>
        <taxon>Prunus</taxon>
    </lineage>
</organism>
<name>A0A5E4E1S5_PRUDU</name>
<feature type="region of interest" description="Disordered" evidence="1">
    <location>
        <begin position="19"/>
        <end position="80"/>
    </location>
</feature>
<feature type="region of interest" description="Disordered" evidence="1">
    <location>
        <begin position="195"/>
        <end position="292"/>
    </location>
</feature>
<feature type="compositionally biased region" description="Basic and acidic residues" evidence="1">
    <location>
        <begin position="55"/>
        <end position="73"/>
    </location>
</feature>
<dbReference type="InParanoid" id="A0A5E4E1S5"/>
<feature type="compositionally biased region" description="Polar residues" evidence="1">
    <location>
        <begin position="211"/>
        <end position="220"/>
    </location>
</feature>
<evidence type="ECO:0000313" key="3">
    <source>
        <dbReference type="Proteomes" id="UP000327085"/>
    </source>
</evidence>
<dbReference type="AlphaFoldDB" id="A0A5E4E1S5"/>
<dbReference type="PANTHER" id="PTHR36410:SF1">
    <property type="entry name" value="EXPRESSED PROTEIN"/>
    <property type="match status" value="1"/>
</dbReference>
<proteinExistence type="predicted"/>